<feature type="domain" description="GST N-terminal" evidence="2">
    <location>
        <begin position="97"/>
        <end position="176"/>
    </location>
</feature>
<feature type="compositionally biased region" description="Low complexity" evidence="1">
    <location>
        <begin position="1"/>
        <end position="12"/>
    </location>
</feature>
<reference evidence="3 4" key="1">
    <citation type="submission" date="2018-08" db="EMBL/GenBank/DDBJ databases">
        <title>Fulvimarina sp. 85, whole genome shotgun sequence.</title>
        <authorList>
            <person name="Tuo L."/>
        </authorList>
    </citation>
    <scope>NUCLEOTIDE SEQUENCE [LARGE SCALE GENOMIC DNA]</scope>
    <source>
        <strain evidence="3 4">85</strain>
    </source>
</reference>
<evidence type="ECO:0000256" key="1">
    <source>
        <dbReference type="SAM" id="MobiDB-lite"/>
    </source>
</evidence>
<dbReference type="Pfam" id="PF13409">
    <property type="entry name" value="GST_N_2"/>
    <property type="match status" value="1"/>
</dbReference>
<feature type="compositionally biased region" description="Polar residues" evidence="1">
    <location>
        <begin position="81"/>
        <end position="90"/>
    </location>
</feature>
<dbReference type="SUPFAM" id="SSF52833">
    <property type="entry name" value="Thioredoxin-like"/>
    <property type="match status" value="1"/>
</dbReference>
<proteinExistence type="predicted"/>
<dbReference type="Gene3D" id="1.20.1050.10">
    <property type="match status" value="1"/>
</dbReference>
<dbReference type="InterPro" id="IPR004045">
    <property type="entry name" value="Glutathione_S-Trfase_N"/>
</dbReference>
<evidence type="ECO:0000313" key="4">
    <source>
        <dbReference type="Proteomes" id="UP000264310"/>
    </source>
</evidence>
<dbReference type="InterPro" id="IPR036249">
    <property type="entry name" value="Thioredoxin-like_sf"/>
</dbReference>
<keyword evidence="4" id="KW-1185">Reference proteome</keyword>
<sequence length="300" mass="32440">MRASSAWTSRTTSRARRPRLTPDPGARPRPGFRSPGRAGIGDCLSALRPIFRRRRPERRTGLEDPGPSRSGPSSCRMMASEPSSEVSASCPSEGAAGPMKLFKNATSPFARLAHAMLIEAGADLEIELVNQWESPERLVERNPAQRIPTLELDDGTILTEALLIADHAARIAPDGSHLKATSPQEAQITGIAFGVFDAAVYTLNGRMIVSGSFTDTAFDDQPMGLRRRRSMTGGIARLDALADRLSTDRPGLAEIATVTAVDYLRLRFPGAGWLTIPDRLSEVSRAFADRPSLRETAPPA</sequence>
<gene>
    <name evidence="3" type="ORF">DYI37_06915</name>
</gene>
<dbReference type="AlphaFoldDB" id="A0A371X4C6"/>
<comment type="caution">
    <text evidence="3">The sequence shown here is derived from an EMBL/GenBank/DDBJ whole genome shotgun (WGS) entry which is preliminary data.</text>
</comment>
<accession>A0A371X4C6</accession>
<name>A0A371X4C6_9HYPH</name>
<organism evidence="3 4">
    <name type="scientific">Fulvimarina endophytica</name>
    <dbReference type="NCBI Taxonomy" id="2293836"/>
    <lineage>
        <taxon>Bacteria</taxon>
        <taxon>Pseudomonadati</taxon>
        <taxon>Pseudomonadota</taxon>
        <taxon>Alphaproteobacteria</taxon>
        <taxon>Hyphomicrobiales</taxon>
        <taxon>Aurantimonadaceae</taxon>
        <taxon>Fulvimarina</taxon>
    </lineage>
</organism>
<feature type="compositionally biased region" description="Low complexity" evidence="1">
    <location>
        <begin position="65"/>
        <end position="74"/>
    </location>
</feature>
<dbReference type="EMBL" id="QURL01000003">
    <property type="protein sequence ID" value="RFC64088.1"/>
    <property type="molecule type" value="Genomic_DNA"/>
</dbReference>
<evidence type="ECO:0000259" key="2">
    <source>
        <dbReference type="PROSITE" id="PS50404"/>
    </source>
</evidence>
<evidence type="ECO:0000313" key="3">
    <source>
        <dbReference type="EMBL" id="RFC64088.1"/>
    </source>
</evidence>
<dbReference type="Gene3D" id="3.40.30.10">
    <property type="entry name" value="Glutaredoxin"/>
    <property type="match status" value="1"/>
</dbReference>
<feature type="region of interest" description="Disordered" evidence="1">
    <location>
        <begin position="1"/>
        <end position="94"/>
    </location>
</feature>
<dbReference type="PROSITE" id="PS50404">
    <property type="entry name" value="GST_NTER"/>
    <property type="match status" value="1"/>
</dbReference>
<dbReference type="Proteomes" id="UP000264310">
    <property type="component" value="Unassembled WGS sequence"/>
</dbReference>
<protein>
    <recommendedName>
        <fullName evidence="2">GST N-terminal domain-containing protein</fullName>
    </recommendedName>
</protein>